<evidence type="ECO:0000256" key="1">
    <source>
        <dbReference type="ARBA" id="ARBA00006484"/>
    </source>
</evidence>
<dbReference type="PANTHER" id="PTHR43008">
    <property type="entry name" value="BENZIL REDUCTASE"/>
    <property type="match status" value="1"/>
</dbReference>
<dbReference type="OrthoDB" id="1933717at2759"/>
<sequence>MADKKIVLVTGANTGLGFQIVKALHGSGETYEILLGGRSLEKAKAAVEIAISEHKTSKSTLVPIQIEIEKDESIDAAFEHVKAKYGRLDVLVNNAGAQFDPEYTSGSMSMREVWNRSWSVNTVGTQVTTSKFVPLLLLSSDARLLFITSGASSLTTSENLELPINRVPPKGWPKSGPPQSNVPAYRSAKTGMNMMMREWCRNLKEDGVKVWCVSPGYLATGLGGDQELNKAQGAIDPAIGGRFVKDVIEGCRDGDVGKVILKDKVQPW</sequence>
<dbReference type="PANTHER" id="PTHR43008:SF8">
    <property type="entry name" value="BENZIL REDUCTASE ((S)-BENZOIN FORMING) IRC24"/>
    <property type="match status" value="1"/>
</dbReference>
<protein>
    <submittedName>
        <fullName evidence="3">Uncharacterized protein</fullName>
    </submittedName>
</protein>
<dbReference type="PRINTS" id="PR00081">
    <property type="entry name" value="GDHRDH"/>
</dbReference>
<keyword evidence="4" id="KW-1185">Reference proteome</keyword>
<dbReference type="SUPFAM" id="SSF51735">
    <property type="entry name" value="NAD(P)-binding Rossmann-fold domains"/>
    <property type="match status" value="1"/>
</dbReference>
<evidence type="ECO:0000313" key="4">
    <source>
        <dbReference type="Proteomes" id="UP000054481"/>
    </source>
</evidence>
<dbReference type="EMBL" id="KQ030508">
    <property type="protein sequence ID" value="KJZ77198.1"/>
    <property type="molecule type" value="Genomic_DNA"/>
</dbReference>
<proteinExistence type="inferred from homology"/>
<organism evidence="3 4">
    <name type="scientific">Hirsutella minnesotensis 3608</name>
    <dbReference type="NCBI Taxonomy" id="1043627"/>
    <lineage>
        <taxon>Eukaryota</taxon>
        <taxon>Fungi</taxon>
        <taxon>Dikarya</taxon>
        <taxon>Ascomycota</taxon>
        <taxon>Pezizomycotina</taxon>
        <taxon>Sordariomycetes</taxon>
        <taxon>Hypocreomycetidae</taxon>
        <taxon>Hypocreales</taxon>
        <taxon>Ophiocordycipitaceae</taxon>
        <taxon>Hirsutella</taxon>
    </lineage>
</organism>
<name>A0A0F7ZVU0_9HYPO</name>
<dbReference type="Pfam" id="PF00106">
    <property type="entry name" value="adh_short"/>
    <property type="match status" value="2"/>
</dbReference>
<reference evidence="3 4" key="1">
    <citation type="journal article" date="2014" name="Genome Biol. Evol.">
        <title>Comparative genomics and transcriptomics analyses reveal divergent lifestyle features of nematode endoparasitic fungus Hirsutella minnesotensis.</title>
        <authorList>
            <person name="Lai Y."/>
            <person name="Liu K."/>
            <person name="Zhang X."/>
            <person name="Zhang X."/>
            <person name="Li K."/>
            <person name="Wang N."/>
            <person name="Shu C."/>
            <person name="Wu Y."/>
            <person name="Wang C."/>
            <person name="Bushley K.E."/>
            <person name="Xiang M."/>
            <person name="Liu X."/>
        </authorList>
    </citation>
    <scope>NUCLEOTIDE SEQUENCE [LARGE SCALE GENOMIC DNA]</scope>
    <source>
        <strain evidence="3 4">3608</strain>
    </source>
</reference>
<accession>A0A0F7ZVU0</accession>
<evidence type="ECO:0000313" key="3">
    <source>
        <dbReference type="EMBL" id="KJZ77198.1"/>
    </source>
</evidence>
<dbReference type="AlphaFoldDB" id="A0A0F7ZVU0"/>
<keyword evidence="2" id="KW-0560">Oxidoreductase</keyword>
<dbReference type="InterPro" id="IPR002347">
    <property type="entry name" value="SDR_fam"/>
</dbReference>
<dbReference type="GO" id="GO:0050664">
    <property type="term" value="F:oxidoreductase activity, acting on NAD(P)H, oxygen as acceptor"/>
    <property type="evidence" value="ECO:0007669"/>
    <property type="project" value="TreeGrafter"/>
</dbReference>
<dbReference type="Proteomes" id="UP000054481">
    <property type="component" value="Unassembled WGS sequence"/>
</dbReference>
<dbReference type="GO" id="GO:0016616">
    <property type="term" value="F:oxidoreductase activity, acting on the CH-OH group of donors, NAD or NADP as acceptor"/>
    <property type="evidence" value="ECO:0007669"/>
    <property type="project" value="UniProtKB-ARBA"/>
</dbReference>
<dbReference type="FunFam" id="3.40.50.720:FF:000922">
    <property type="entry name" value="Uncharacterized protein"/>
    <property type="match status" value="1"/>
</dbReference>
<dbReference type="Gene3D" id="3.40.50.720">
    <property type="entry name" value="NAD(P)-binding Rossmann-like Domain"/>
    <property type="match status" value="1"/>
</dbReference>
<evidence type="ECO:0000256" key="2">
    <source>
        <dbReference type="ARBA" id="ARBA00023002"/>
    </source>
</evidence>
<dbReference type="InterPro" id="IPR036291">
    <property type="entry name" value="NAD(P)-bd_dom_sf"/>
</dbReference>
<comment type="similarity">
    <text evidence="1">Belongs to the short-chain dehydrogenases/reductases (SDR) family.</text>
</comment>
<gene>
    <name evidence="3" type="ORF">HIM_03519</name>
</gene>